<keyword evidence="3" id="KW-1185">Reference proteome</keyword>
<feature type="transmembrane region" description="Helical" evidence="1">
    <location>
        <begin position="45"/>
        <end position="62"/>
    </location>
</feature>
<dbReference type="KEGG" id="tper:IWA51_04065"/>
<accession>A0A7T3RER5</accession>
<protein>
    <submittedName>
        <fullName evidence="2">Uncharacterized protein</fullName>
    </submittedName>
</protein>
<sequence length="105" mass="11305">MSLPLIMCIAGAAVFIFVFFFYIIRISRLKKTRAGSSLDVPRAPVSYKGSIAAAFVLEALPFAVPMELYMVAVSLACGILGEIIVFKERIAKISENEPSGTGQSS</sequence>
<keyword evidence="1" id="KW-0812">Transmembrane</keyword>
<gene>
    <name evidence="2" type="ORF">IWA51_04065</name>
</gene>
<evidence type="ECO:0000256" key="1">
    <source>
        <dbReference type="SAM" id="Phobius"/>
    </source>
</evidence>
<evidence type="ECO:0000313" key="3">
    <source>
        <dbReference type="Proteomes" id="UP000595224"/>
    </source>
</evidence>
<feature type="transmembrane region" description="Helical" evidence="1">
    <location>
        <begin position="68"/>
        <end position="86"/>
    </location>
</feature>
<keyword evidence="1" id="KW-1133">Transmembrane helix</keyword>
<dbReference type="Proteomes" id="UP000595224">
    <property type="component" value="Chromosome"/>
</dbReference>
<dbReference type="AlphaFoldDB" id="A0A7T3RER5"/>
<evidence type="ECO:0000313" key="2">
    <source>
        <dbReference type="EMBL" id="QQA01793.1"/>
    </source>
</evidence>
<dbReference type="RefSeq" id="WP_198443332.1">
    <property type="nucleotide sequence ID" value="NZ_CBCSHE010000002.1"/>
</dbReference>
<feature type="transmembrane region" description="Helical" evidence="1">
    <location>
        <begin position="6"/>
        <end position="24"/>
    </location>
</feature>
<keyword evidence="1" id="KW-0472">Membrane</keyword>
<reference evidence="2 3" key="1">
    <citation type="submission" date="2020-11" db="EMBL/GenBank/DDBJ databases">
        <title>Treponema Peruensis nv. sp., first commensal Treponema isolated from human feces.</title>
        <authorList>
            <person name="Belkhou C."/>
            <person name="Raes J."/>
        </authorList>
    </citation>
    <scope>NUCLEOTIDE SEQUENCE [LARGE SCALE GENOMIC DNA]</scope>
    <source>
        <strain evidence="2 3">RCC2812</strain>
    </source>
</reference>
<proteinExistence type="predicted"/>
<dbReference type="EMBL" id="CP064936">
    <property type="protein sequence ID" value="QQA01793.1"/>
    <property type="molecule type" value="Genomic_DNA"/>
</dbReference>
<name>A0A7T3RER5_9SPIR</name>
<organism evidence="2 3">
    <name type="scientific">Treponema peruense</name>
    <dbReference type="NCBI Taxonomy" id="2787628"/>
    <lineage>
        <taxon>Bacteria</taxon>
        <taxon>Pseudomonadati</taxon>
        <taxon>Spirochaetota</taxon>
        <taxon>Spirochaetia</taxon>
        <taxon>Spirochaetales</taxon>
        <taxon>Treponemataceae</taxon>
        <taxon>Treponema</taxon>
    </lineage>
</organism>